<comment type="caution">
    <text evidence="2">The sequence shown here is derived from an EMBL/GenBank/DDBJ whole genome shotgun (WGS) entry which is preliminary data.</text>
</comment>
<proteinExistence type="predicted"/>
<evidence type="ECO:0000313" key="3">
    <source>
        <dbReference type="Proteomes" id="UP001152561"/>
    </source>
</evidence>
<evidence type="ECO:0000256" key="1">
    <source>
        <dbReference type="SAM" id="MobiDB-lite"/>
    </source>
</evidence>
<dbReference type="Proteomes" id="UP001152561">
    <property type="component" value="Unassembled WGS sequence"/>
</dbReference>
<feature type="region of interest" description="Disordered" evidence="1">
    <location>
        <begin position="1"/>
        <end position="25"/>
    </location>
</feature>
<dbReference type="EMBL" id="JAJAGQ010000011">
    <property type="protein sequence ID" value="KAJ8550219.1"/>
    <property type="molecule type" value="Genomic_DNA"/>
</dbReference>
<sequence length="84" mass="9450">MDEKNNKNFGNHDSRVNSEVVQEDDALPLASCEQGKQIQEENNDVVIDYVDNVIEDNNKTQQEDASIDMLNHGLLEPQGGMSQF</sequence>
<organism evidence="2 3">
    <name type="scientific">Anisodus acutangulus</name>
    <dbReference type="NCBI Taxonomy" id="402998"/>
    <lineage>
        <taxon>Eukaryota</taxon>
        <taxon>Viridiplantae</taxon>
        <taxon>Streptophyta</taxon>
        <taxon>Embryophyta</taxon>
        <taxon>Tracheophyta</taxon>
        <taxon>Spermatophyta</taxon>
        <taxon>Magnoliopsida</taxon>
        <taxon>eudicotyledons</taxon>
        <taxon>Gunneridae</taxon>
        <taxon>Pentapetalae</taxon>
        <taxon>asterids</taxon>
        <taxon>lamiids</taxon>
        <taxon>Solanales</taxon>
        <taxon>Solanaceae</taxon>
        <taxon>Solanoideae</taxon>
        <taxon>Hyoscyameae</taxon>
        <taxon>Anisodus</taxon>
    </lineage>
</organism>
<keyword evidence="3" id="KW-1185">Reference proteome</keyword>
<feature type="compositionally biased region" description="Basic and acidic residues" evidence="1">
    <location>
        <begin position="1"/>
        <end position="16"/>
    </location>
</feature>
<evidence type="ECO:0000313" key="2">
    <source>
        <dbReference type="EMBL" id="KAJ8550219.1"/>
    </source>
</evidence>
<reference evidence="3" key="1">
    <citation type="journal article" date="2023" name="Proc. Natl. Acad. Sci. U.S.A.">
        <title>Genomic and structural basis for evolution of tropane alkaloid biosynthesis.</title>
        <authorList>
            <person name="Wanga Y.-J."/>
            <person name="Taina T."/>
            <person name="Yua J.-Y."/>
            <person name="Lia J."/>
            <person name="Xua B."/>
            <person name="Chenc J."/>
            <person name="D'Auriad J.C."/>
            <person name="Huanga J.-P."/>
            <person name="Huanga S.-X."/>
        </authorList>
    </citation>
    <scope>NUCLEOTIDE SEQUENCE [LARGE SCALE GENOMIC DNA]</scope>
    <source>
        <strain evidence="3">cv. KIB-2019</strain>
    </source>
</reference>
<name>A0A9Q1M7L7_9SOLA</name>
<gene>
    <name evidence="2" type="ORF">K7X08_034145</name>
</gene>
<dbReference type="AlphaFoldDB" id="A0A9Q1M7L7"/>
<protein>
    <submittedName>
        <fullName evidence="2">Uncharacterized protein</fullName>
    </submittedName>
</protein>
<accession>A0A9Q1M7L7</accession>